<dbReference type="PANTHER" id="PTHR35794">
    <property type="entry name" value="CELL DIVISION PROTEIN DIVIVA"/>
    <property type="match status" value="1"/>
</dbReference>
<dbReference type="NCBIfam" id="TIGR03544">
    <property type="entry name" value="DivI1A_domain"/>
    <property type="match status" value="1"/>
</dbReference>
<feature type="coiled-coil region" evidence="6">
    <location>
        <begin position="30"/>
        <end position="136"/>
    </location>
</feature>
<dbReference type="InterPro" id="IPR007793">
    <property type="entry name" value="DivIVA_fam"/>
</dbReference>
<dbReference type="Pfam" id="PF05103">
    <property type="entry name" value="DivIVA"/>
    <property type="match status" value="1"/>
</dbReference>
<keyword evidence="9" id="KW-1185">Reference proteome</keyword>
<dbReference type="InterPro" id="IPR019933">
    <property type="entry name" value="DivIVA_domain"/>
</dbReference>
<dbReference type="Proteomes" id="UP000245433">
    <property type="component" value="Unassembled WGS sequence"/>
</dbReference>
<protein>
    <submittedName>
        <fullName evidence="8">Cell division initiation protein</fullName>
    </submittedName>
</protein>
<evidence type="ECO:0000256" key="5">
    <source>
        <dbReference type="ARBA" id="ARBA00023306"/>
    </source>
</evidence>
<dbReference type="PANTHER" id="PTHR35794:SF1">
    <property type="entry name" value="CELL CYCLE PROTEIN GPSB"/>
    <property type="match status" value="1"/>
</dbReference>
<dbReference type="AlphaFoldDB" id="A0A2U1D941"/>
<sequence>MALTPDEILNHEFTRKGSKAYLAKEVDTFLDSVNNDYRELIARYDHLSATNEQLETRVKQLESQREEVNQSIIFAQEMANKVRREAEEESQKQVSQAREAATQIIDDARGKADVEAKRLAQENVDLINEQNRLRGEVIKFRDSFANLLTQQKNLLESQQLDAAVSLLPTSQISVNALEASPVETPVVNTVETVNMASADVVAEPGDVPAVEASGDTAQPSDKQDDDPTLVVFPDNP</sequence>
<dbReference type="EMBL" id="QEKT01000005">
    <property type="protein sequence ID" value="PVY84158.1"/>
    <property type="molecule type" value="Genomic_DNA"/>
</dbReference>
<reference evidence="8 9" key="1">
    <citation type="submission" date="2018-04" db="EMBL/GenBank/DDBJ databases">
        <title>Genomic Encyclopedia of Type Strains, Phase IV (KMG-IV): sequencing the most valuable type-strain genomes for metagenomic binning, comparative biology and taxonomic classification.</title>
        <authorList>
            <person name="Goeker M."/>
        </authorList>
    </citation>
    <scope>NUCLEOTIDE SEQUENCE [LARGE SCALE GENOMIC DNA]</scope>
    <source>
        <strain evidence="8 9">DSM 28795</strain>
    </source>
</reference>
<evidence type="ECO:0000256" key="3">
    <source>
        <dbReference type="ARBA" id="ARBA00022618"/>
    </source>
</evidence>
<dbReference type="GO" id="GO:0005737">
    <property type="term" value="C:cytoplasm"/>
    <property type="evidence" value="ECO:0007669"/>
    <property type="project" value="UniProtKB-SubCell"/>
</dbReference>
<feature type="region of interest" description="Disordered" evidence="7">
    <location>
        <begin position="205"/>
        <end position="236"/>
    </location>
</feature>
<gene>
    <name evidence="8" type="ORF">C7384_10536</name>
</gene>
<evidence type="ECO:0000313" key="9">
    <source>
        <dbReference type="Proteomes" id="UP000245433"/>
    </source>
</evidence>
<keyword evidence="4 6" id="KW-0175">Coiled coil</keyword>
<evidence type="ECO:0000313" key="8">
    <source>
        <dbReference type="EMBL" id="PVY84158.1"/>
    </source>
</evidence>
<keyword evidence="5" id="KW-0131">Cell cycle</keyword>
<evidence type="ECO:0000256" key="1">
    <source>
        <dbReference type="ARBA" id="ARBA00004496"/>
    </source>
</evidence>
<keyword evidence="2" id="KW-0963">Cytoplasm</keyword>
<organism evidence="8 9">
    <name type="scientific">Convivina intestini</name>
    <dbReference type="NCBI Taxonomy" id="1505726"/>
    <lineage>
        <taxon>Bacteria</taxon>
        <taxon>Bacillati</taxon>
        <taxon>Bacillota</taxon>
        <taxon>Bacilli</taxon>
        <taxon>Lactobacillales</taxon>
        <taxon>Lactobacillaceae</taxon>
        <taxon>Convivina</taxon>
    </lineage>
</organism>
<evidence type="ECO:0000256" key="6">
    <source>
        <dbReference type="SAM" id="Coils"/>
    </source>
</evidence>
<dbReference type="Gene3D" id="6.10.250.660">
    <property type="match status" value="1"/>
</dbReference>
<keyword evidence="3 8" id="KW-0132">Cell division</keyword>
<name>A0A2U1D941_9LACO</name>
<comment type="caution">
    <text evidence="8">The sequence shown here is derived from an EMBL/GenBank/DDBJ whole genome shotgun (WGS) entry which is preliminary data.</text>
</comment>
<evidence type="ECO:0000256" key="2">
    <source>
        <dbReference type="ARBA" id="ARBA00022490"/>
    </source>
</evidence>
<evidence type="ECO:0000256" key="4">
    <source>
        <dbReference type="ARBA" id="ARBA00023054"/>
    </source>
</evidence>
<accession>A0A2U1D941</accession>
<evidence type="ECO:0000256" key="7">
    <source>
        <dbReference type="SAM" id="MobiDB-lite"/>
    </source>
</evidence>
<comment type="subcellular location">
    <subcellularLocation>
        <location evidence="1">Cytoplasm</location>
    </subcellularLocation>
</comment>
<proteinExistence type="predicted"/>
<dbReference type="GO" id="GO:0051301">
    <property type="term" value="P:cell division"/>
    <property type="evidence" value="ECO:0007669"/>
    <property type="project" value="UniProtKB-KW"/>
</dbReference>
<dbReference type="RefSeq" id="WP_165806780.1">
    <property type="nucleotide sequence ID" value="NZ_CAKOEX010000004.1"/>
</dbReference>